<dbReference type="PANTHER" id="PTHR42879">
    <property type="entry name" value="3-OXOACYL-(ACYL-CARRIER-PROTEIN) REDUCTASE"/>
    <property type="match status" value="1"/>
</dbReference>
<evidence type="ECO:0000313" key="4">
    <source>
        <dbReference type="Proteomes" id="UP000266385"/>
    </source>
</evidence>
<dbReference type="Proteomes" id="UP000266385">
    <property type="component" value="Unassembled WGS sequence"/>
</dbReference>
<dbReference type="SUPFAM" id="SSF51735">
    <property type="entry name" value="NAD(P)-binding Rossmann-fold domains"/>
    <property type="match status" value="1"/>
</dbReference>
<dbReference type="AlphaFoldDB" id="A0A399R6U6"/>
<dbReference type="RefSeq" id="WP_119377202.1">
    <property type="nucleotide sequence ID" value="NZ_QWFX01000014.1"/>
</dbReference>
<accession>A0A399R6U6</accession>
<dbReference type="InterPro" id="IPR020904">
    <property type="entry name" value="Sc_DH/Rdtase_CS"/>
</dbReference>
<name>A0A399R6U6_9PROT</name>
<keyword evidence="4" id="KW-1185">Reference proteome</keyword>
<dbReference type="OrthoDB" id="9796652at2"/>
<dbReference type="PRINTS" id="PR00081">
    <property type="entry name" value="GDHRDH"/>
</dbReference>
<comment type="similarity">
    <text evidence="1">Belongs to the short-chain dehydrogenases/reductases (SDR) family.</text>
</comment>
<dbReference type="FunFam" id="3.40.50.720:FF:000084">
    <property type="entry name" value="Short-chain dehydrogenase reductase"/>
    <property type="match status" value="1"/>
</dbReference>
<dbReference type="PROSITE" id="PS00061">
    <property type="entry name" value="ADH_SHORT"/>
    <property type="match status" value="1"/>
</dbReference>
<dbReference type="InterPro" id="IPR036291">
    <property type="entry name" value="NAD(P)-bd_dom_sf"/>
</dbReference>
<dbReference type="InterPro" id="IPR050259">
    <property type="entry name" value="SDR"/>
</dbReference>
<dbReference type="Gene3D" id="3.40.50.720">
    <property type="entry name" value="NAD(P)-binding Rossmann-like Domain"/>
    <property type="match status" value="1"/>
</dbReference>
<protein>
    <submittedName>
        <fullName evidence="3">SDR family oxidoreductase</fullName>
    </submittedName>
</protein>
<organism evidence="3 4">
    <name type="scientific">Henriciella mobilis</name>
    <dbReference type="NCBI Taxonomy" id="2305467"/>
    <lineage>
        <taxon>Bacteria</taxon>
        <taxon>Pseudomonadati</taxon>
        <taxon>Pseudomonadota</taxon>
        <taxon>Alphaproteobacteria</taxon>
        <taxon>Hyphomonadales</taxon>
        <taxon>Hyphomonadaceae</taxon>
        <taxon>Henriciella</taxon>
    </lineage>
</organism>
<dbReference type="SMART" id="SM00822">
    <property type="entry name" value="PKS_KR"/>
    <property type="match status" value="1"/>
</dbReference>
<dbReference type="PRINTS" id="PR00080">
    <property type="entry name" value="SDRFAMILY"/>
</dbReference>
<feature type="domain" description="Ketoreductase" evidence="2">
    <location>
        <begin position="9"/>
        <end position="190"/>
    </location>
</feature>
<dbReference type="GO" id="GO:0032787">
    <property type="term" value="P:monocarboxylic acid metabolic process"/>
    <property type="evidence" value="ECO:0007669"/>
    <property type="project" value="UniProtKB-ARBA"/>
</dbReference>
<dbReference type="Pfam" id="PF13561">
    <property type="entry name" value="adh_short_C2"/>
    <property type="match status" value="1"/>
</dbReference>
<evidence type="ECO:0000256" key="1">
    <source>
        <dbReference type="ARBA" id="ARBA00006484"/>
    </source>
</evidence>
<reference evidence="3 4" key="1">
    <citation type="submission" date="2018-08" db="EMBL/GenBank/DDBJ databases">
        <title>Henriciella mobilis sp. nov., isolated from seawater.</title>
        <authorList>
            <person name="Cheng H."/>
            <person name="Wu Y.-H."/>
            <person name="Xu X.-W."/>
            <person name="Guo L.-L."/>
        </authorList>
    </citation>
    <scope>NUCLEOTIDE SEQUENCE [LARGE SCALE GENOMIC DNA]</scope>
    <source>
        <strain evidence="3 4">JN25</strain>
    </source>
</reference>
<comment type="caution">
    <text evidence="3">The sequence shown here is derived from an EMBL/GenBank/DDBJ whole genome shotgun (WGS) entry which is preliminary data.</text>
</comment>
<dbReference type="InterPro" id="IPR057326">
    <property type="entry name" value="KR_dom"/>
</dbReference>
<dbReference type="PANTHER" id="PTHR42879:SF2">
    <property type="entry name" value="3-OXOACYL-[ACYL-CARRIER-PROTEIN] REDUCTASE FABG"/>
    <property type="match status" value="1"/>
</dbReference>
<dbReference type="NCBIfam" id="NF005559">
    <property type="entry name" value="PRK07231.1"/>
    <property type="match status" value="1"/>
</dbReference>
<evidence type="ECO:0000259" key="2">
    <source>
        <dbReference type="SMART" id="SM00822"/>
    </source>
</evidence>
<sequence length="255" mass="26822">MELFELTGKTAMVTGASGGLGAAFARALAKAGAGVVLAARRLEKLEALAGEIESSGGKALAVEMDVTDPASVEAAFKTVQDKLGAPVDIIVNNSGISRDNWFTQMTEEDWRAVMNTNLDGVWRVAKAGANALMEAGKPGSIINIASITALRPQHTIAAYAASKAAVDHLTRVMALESARYGIRVNAIAPGYFKTDINDEFLDSEAGDKMRKRVPMRRFGKHEELAGALLLLASDAGSYMTGSTIVVDGGHVVSTL</sequence>
<dbReference type="EMBL" id="QWFX01000014">
    <property type="protein sequence ID" value="RIJ27088.1"/>
    <property type="molecule type" value="Genomic_DNA"/>
</dbReference>
<dbReference type="InterPro" id="IPR002347">
    <property type="entry name" value="SDR_fam"/>
</dbReference>
<gene>
    <name evidence="3" type="ORF">D1223_14725</name>
</gene>
<proteinExistence type="inferred from homology"/>
<evidence type="ECO:0000313" key="3">
    <source>
        <dbReference type="EMBL" id="RIJ27088.1"/>
    </source>
</evidence>